<feature type="transmembrane region" description="Helical" evidence="1">
    <location>
        <begin position="12"/>
        <end position="32"/>
    </location>
</feature>
<dbReference type="Proteomes" id="UP000283587">
    <property type="component" value="Unassembled WGS sequence"/>
</dbReference>
<evidence type="ECO:0000313" key="3">
    <source>
        <dbReference type="Proteomes" id="UP000283587"/>
    </source>
</evidence>
<proteinExistence type="predicted"/>
<keyword evidence="1" id="KW-0472">Membrane</keyword>
<organism evidence="2 3">
    <name type="scientific">Paracoccus siganidrum</name>
    <dbReference type="NCBI Taxonomy" id="1276757"/>
    <lineage>
        <taxon>Bacteria</taxon>
        <taxon>Pseudomonadati</taxon>
        <taxon>Pseudomonadota</taxon>
        <taxon>Alphaproteobacteria</taxon>
        <taxon>Rhodobacterales</taxon>
        <taxon>Paracoccaceae</taxon>
        <taxon>Paracoccus</taxon>
    </lineage>
</organism>
<sequence>MWDWILQHSTVVQAMVGMVTALVWITYLHMFVAGMRRQRRTEILITLGGDRGLAGRIIISNLGLEPIYVLDVVLKIDAEGEESVVSVTDRAELHPSDRPSLDVATLQRPLKSGDHVEIGSIDDLLERASLRSERKRKDLDLTRIEITVAAVTAASSGIAAARRVFHVTNENNLLFLRSDKPWSEQIRNRHGRKAIIRQLSDTL</sequence>
<gene>
    <name evidence="2" type="ORF">D3P05_01340</name>
</gene>
<dbReference type="EMBL" id="QZEW01000004">
    <property type="protein sequence ID" value="RJL21541.1"/>
    <property type="molecule type" value="Genomic_DNA"/>
</dbReference>
<reference evidence="3" key="1">
    <citation type="submission" date="2018-09" db="EMBL/GenBank/DDBJ databases">
        <title>Paracoccus onubensis nov. sp. a moderate halophilic bacterium isolated from Gruta de las Maravillas (Aracena, Spain).</title>
        <authorList>
            <person name="Jurado V."/>
            <person name="Gutierrez-Patricio S."/>
            <person name="Gonzalez-Pimentel J.L."/>
            <person name="Miller A.Z."/>
            <person name="Laiz L."/>
            <person name="Saiz-Jimenez C."/>
        </authorList>
    </citation>
    <scope>NUCLEOTIDE SEQUENCE [LARGE SCALE GENOMIC DNA]</scope>
    <source>
        <strain evidence="3">DSM 26381</strain>
    </source>
</reference>
<dbReference type="AlphaFoldDB" id="A0A419AC34"/>
<name>A0A419AC34_9RHOB</name>
<comment type="caution">
    <text evidence="2">The sequence shown here is derived from an EMBL/GenBank/DDBJ whole genome shotgun (WGS) entry which is preliminary data.</text>
</comment>
<evidence type="ECO:0000313" key="2">
    <source>
        <dbReference type="EMBL" id="RJL21541.1"/>
    </source>
</evidence>
<evidence type="ECO:0000256" key="1">
    <source>
        <dbReference type="SAM" id="Phobius"/>
    </source>
</evidence>
<dbReference type="OrthoDB" id="7406133at2"/>
<keyword evidence="1" id="KW-0812">Transmembrane</keyword>
<accession>A0A419AC34</accession>
<dbReference type="RefSeq" id="WP_119896390.1">
    <property type="nucleotide sequence ID" value="NZ_QNRC01000021.1"/>
</dbReference>
<protein>
    <submittedName>
        <fullName evidence="2">Uncharacterized protein</fullName>
    </submittedName>
</protein>
<keyword evidence="1" id="KW-1133">Transmembrane helix</keyword>
<keyword evidence="3" id="KW-1185">Reference proteome</keyword>